<evidence type="ECO:0000256" key="1">
    <source>
        <dbReference type="SAM" id="Coils"/>
    </source>
</evidence>
<reference evidence="2 3" key="1">
    <citation type="journal article" date="2023" name="Nucleic Acids Res.">
        <title>The hologenome of Daphnia magna reveals possible DNA methylation and microbiome-mediated evolution of the host genome.</title>
        <authorList>
            <person name="Chaturvedi A."/>
            <person name="Li X."/>
            <person name="Dhandapani V."/>
            <person name="Marshall H."/>
            <person name="Kissane S."/>
            <person name="Cuenca-Cambronero M."/>
            <person name="Asole G."/>
            <person name="Calvet F."/>
            <person name="Ruiz-Romero M."/>
            <person name="Marangio P."/>
            <person name="Guigo R."/>
            <person name="Rago D."/>
            <person name="Mirbahai L."/>
            <person name="Eastwood N."/>
            <person name="Colbourne J.K."/>
            <person name="Zhou J."/>
            <person name="Mallon E."/>
            <person name="Orsini L."/>
        </authorList>
    </citation>
    <scope>NUCLEOTIDE SEQUENCE [LARGE SCALE GENOMIC DNA]</scope>
    <source>
        <strain evidence="2">LRV0_1</strain>
    </source>
</reference>
<sequence>MKKGKTKTVPAYSSLPYTEKNFSSQEELLEYVKEVGGTIVSGKDLESMFPPSSEVMEIDIIEEPKDLKTVLLSCDTVSQHLEELLEEKQKQIDAAFAEYEDEEIDLQQLEMVINLLLKHVKSWRCLLYLENLGAEVITIRAYKARNRCESILGVLHNSPHSREHYVNVAEFIEKRSETDHDEQCAGLVNEELRDHYSRLYGINQISILSSLMYFHVIGGLVPDIMHDILEGVRRPATYFE</sequence>
<feature type="coiled-coil region" evidence="1">
    <location>
        <begin position="78"/>
        <end position="112"/>
    </location>
</feature>
<comment type="caution">
    <text evidence="2">The sequence shown here is derived from an EMBL/GenBank/DDBJ whole genome shotgun (WGS) entry which is preliminary data.</text>
</comment>
<keyword evidence="1" id="KW-0175">Coiled coil</keyword>
<gene>
    <name evidence="2" type="ORF">OUZ56_011025</name>
</gene>
<organism evidence="2 3">
    <name type="scientific">Daphnia magna</name>
    <dbReference type="NCBI Taxonomy" id="35525"/>
    <lineage>
        <taxon>Eukaryota</taxon>
        <taxon>Metazoa</taxon>
        <taxon>Ecdysozoa</taxon>
        <taxon>Arthropoda</taxon>
        <taxon>Crustacea</taxon>
        <taxon>Branchiopoda</taxon>
        <taxon>Diplostraca</taxon>
        <taxon>Cladocera</taxon>
        <taxon>Anomopoda</taxon>
        <taxon>Daphniidae</taxon>
        <taxon>Daphnia</taxon>
    </lineage>
</organism>
<protein>
    <recommendedName>
        <fullName evidence="4">BRCT domain-containing protein</fullName>
    </recommendedName>
</protein>
<evidence type="ECO:0000313" key="2">
    <source>
        <dbReference type="EMBL" id="KAK4005904.1"/>
    </source>
</evidence>
<proteinExistence type="predicted"/>
<keyword evidence="3" id="KW-1185">Reference proteome</keyword>
<evidence type="ECO:0008006" key="4">
    <source>
        <dbReference type="Google" id="ProtNLM"/>
    </source>
</evidence>
<accession>A0ABQ9YZ86</accession>
<dbReference type="Proteomes" id="UP001234178">
    <property type="component" value="Unassembled WGS sequence"/>
</dbReference>
<name>A0ABQ9YZ86_9CRUS</name>
<evidence type="ECO:0000313" key="3">
    <source>
        <dbReference type="Proteomes" id="UP001234178"/>
    </source>
</evidence>
<dbReference type="EMBL" id="JAOYFB010000002">
    <property type="protein sequence ID" value="KAK4005904.1"/>
    <property type="molecule type" value="Genomic_DNA"/>
</dbReference>